<dbReference type="Pfam" id="PF01509">
    <property type="entry name" value="TruB_N"/>
    <property type="match status" value="1"/>
</dbReference>
<keyword evidence="5" id="KW-0413">Isomerase</keyword>
<protein>
    <recommendedName>
        <fullName evidence="3">tRNA pseudouridine(55) synthase</fullName>
        <ecNumber evidence="3">5.4.99.25</ecNumber>
    </recommendedName>
</protein>
<accession>A0A6A7BZ64</accession>
<sequence>MNCHCAIKQQLKKVVRVPAMKRSPTPVSNLAVVEGIFAVDKPPSTSSAQVIRNLQEKFDPSRLFQPWLRQEKARLEVARAGQRKRRHRPLHVKMGHGGTLDPEATGVLILGVGSGTKLLGSFLNCTKSYETVVLFGAATDTYDCWGRIVGQKQYEQITRDRVEDALKQYRGKIMQKPPIYSALHVRGKRLYEYAREGLKVPIEIQPRPVEVHELEIVDWYEGGSHAWRWPAEREEDAEESAEKKRRRLSSSVEPNQDKATGSAETGELETVQSEGNLPKAPSITPCPAPAVRLRMTVSSGFYVRSLCHDLGQAVDSLACMVSLVRTRQGDFQLGRNVLSYDDLCQDEDIWGKQVEGMLRAWNEKQQGKACS</sequence>
<feature type="compositionally biased region" description="Polar residues" evidence="6">
    <location>
        <begin position="252"/>
        <end position="263"/>
    </location>
</feature>
<name>A0A6A7BZ64_9PEZI</name>
<dbReference type="PANTHER" id="PTHR13767:SF2">
    <property type="entry name" value="PSEUDOURIDYLATE SYNTHASE TRUB1"/>
    <property type="match status" value="1"/>
</dbReference>
<organism evidence="8 9">
    <name type="scientific">Piedraia hortae CBS 480.64</name>
    <dbReference type="NCBI Taxonomy" id="1314780"/>
    <lineage>
        <taxon>Eukaryota</taxon>
        <taxon>Fungi</taxon>
        <taxon>Dikarya</taxon>
        <taxon>Ascomycota</taxon>
        <taxon>Pezizomycotina</taxon>
        <taxon>Dothideomycetes</taxon>
        <taxon>Dothideomycetidae</taxon>
        <taxon>Capnodiales</taxon>
        <taxon>Piedraiaceae</taxon>
        <taxon>Piedraia</taxon>
    </lineage>
</organism>
<dbReference type="EC" id="5.4.99.25" evidence="3"/>
<proteinExistence type="inferred from homology"/>
<keyword evidence="4" id="KW-0819">tRNA processing</keyword>
<reference evidence="8" key="1">
    <citation type="journal article" date="2020" name="Stud. Mycol.">
        <title>101 Dothideomycetes genomes: a test case for predicting lifestyles and emergence of pathogens.</title>
        <authorList>
            <person name="Haridas S."/>
            <person name="Albert R."/>
            <person name="Binder M."/>
            <person name="Bloem J."/>
            <person name="Labutti K."/>
            <person name="Salamov A."/>
            <person name="Andreopoulos B."/>
            <person name="Baker S."/>
            <person name="Barry K."/>
            <person name="Bills G."/>
            <person name="Bluhm B."/>
            <person name="Cannon C."/>
            <person name="Castanera R."/>
            <person name="Culley D."/>
            <person name="Daum C."/>
            <person name="Ezra D."/>
            <person name="Gonzalez J."/>
            <person name="Henrissat B."/>
            <person name="Kuo A."/>
            <person name="Liang C."/>
            <person name="Lipzen A."/>
            <person name="Lutzoni F."/>
            <person name="Magnuson J."/>
            <person name="Mondo S."/>
            <person name="Nolan M."/>
            <person name="Ohm R."/>
            <person name="Pangilinan J."/>
            <person name="Park H.-J."/>
            <person name="Ramirez L."/>
            <person name="Alfaro M."/>
            <person name="Sun H."/>
            <person name="Tritt A."/>
            <person name="Yoshinaga Y."/>
            <person name="Zwiers L.-H."/>
            <person name="Turgeon B."/>
            <person name="Goodwin S."/>
            <person name="Spatafora J."/>
            <person name="Crous P."/>
            <person name="Grigoriev I."/>
        </authorList>
    </citation>
    <scope>NUCLEOTIDE SEQUENCE</scope>
    <source>
        <strain evidence="8">CBS 480.64</strain>
    </source>
</reference>
<feature type="domain" description="Pseudouridine synthase II N-terminal" evidence="7">
    <location>
        <begin position="92"/>
        <end position="220"/>
    </location>
</feature>
<dbReference type="Gene3D" id="3.30.2350.10">
    <property type="entry name" value="Pseudouridine synthase"/>
    <property type="match status" value="1"/>
</dbReference>
<dbReference type="GO" id="GO:0005634">
    <property type="term" value="C:nucleus"/>
    <property type="evidence" value="ECO:0007669"/>
    <property type="project" value="TreeGrafter"/>
</dbReference>
<dbReference type="GO" id="GO:0003723">
    <property type="term" value="F:RNA binding"/>
    <property type="evidence" value="ECO:0007669"/>
    <property type="project" value="InterPro"/>
</dbReference>
<feature type="region of interest" description="Disordered" evidence="6">
    <location>
        <begin position="238"/>
        <end position="285"/>
    </location>
</feature>
<evidence type="ECO:0000256" key="5">
    <source>
        <dbReference type="ARBA" id="ARBA00023235"/>
    </source>
</evidence>
<dbReference type="HAMAP" id="MF_01080">
    <property type="entry name" value="TruB_bact"/>
    <property type="match status" value="1"/>
</dbReference>
<evidence type="ECO:0000259" key="7">
    <source>
        <dbReference type="Pfam" id="PF01509"/>
    </source>
</evidence>
<evidence type="ECO:0000256" key="1">
    <source>
        <dbReference type="ARBA" id="ARBA00001166"/>
    </source>
</evidence>
<evidence type="ECO:0000256" key="2">
    <source>
        <dbReference type="ARBA" id="ARBA00008999"/>
    </source>
</evidence>
<dbReference type="GO" id="GO:0160148">
    <property type="term" value="F:tRNA pseudouridine(55) synthase activity"/>
    <property type="evidence" value="ECO:0007669"/>
    <property type="project" value="UniProtKB-EC"/>
</dbReference>
<dbReference type="GO" id="GO:0006400">
    <property type="term" value="P:tRNA modification"/>
    <property type="evidence" value="ECO:0007669"/>
    <property type="project" value="TreeGrafter"/>
</dbReference>
<dbReference type="OrthoDB" id="9995526at2759"/>
<dbReference type="AlphaFoldDB" id="A0A6A7BZ64"/>
<dbReference type="InterPro" id="IPR020103">
    <property type="entry name" value="PsdUridine_synth_cat_dom_sf"/>
</dbReference>
<comment type="similarity">
    <text evidence="2">Belongs to the pseudouridine synthase TruB family.</text>
</comment>
<evidence type="ECO:0000313" key="8">
    <source>
        <dbReference type="EMBL" id="KAF2859999.1"/>
    </source>
</evidence>
<dbReference type="SUPFAM" id="SSF55120">
    <property type="entry name" value="Pseudouridine synthase"/>
    <property type="match status" value="1"/>
</dbReference>
<evidence type="ECO:0000256" key="4">
    <source>
        <dbReference type="ARBA" id="ARBA00022694"/>
    </source>
</evidence>
<dbReference type="InterPro" id="IPR002501">
    <property type="entry name" value="PsdUridine_synth_N"/>
</dbReference>
<evidence type="ECO:0000256" key="6">
    <source>
        <dbReference type="SAM" id="MobiDB-lite"/>
    </source>
</evidence>
<dbReference type="EMBL" id="MU005986">
    <property type="protein sequence ID" value="KAF2859999.1"/>
    <property type="molecule type" value="Genomic_DNA"/>
</dbReference>
<gene>
    <name evidence="8" type="ORF">K470DRAFT_295280</name>
</gene>
<dbReference type="PANTHER" id="PTHR13767">
    <property type="entry name" value="TRNA-PSEUDOURIDINE SYNTHASE"/>
    <property type="match status" value="1"/>
</dbReference>
<dbReference type="InterPro" id="IPR014780">
    <property type="entry name" value="tRNA_psdUridine_synth_TruB"/>
</dbReference>
<dbReference type="Proteomes" id="UP000799421">
    <property type="component" value="Unassembled WGS sequence"/>
</dbReference>
<comment type="catalytic activity">
    <reaction evidence="1">
        <text>a uridine in mRNA = a pseudouridine in mRNA</text>
        <dbReference type="Rhea" id="RHEA:56644"/>
        <dbReference type="Rhea" id="RHEA-COMP:14658"/>
        <dbReference type="Rhea" id="RHEA-COMP:14659"/>
        <dbReference type="ChEBI" id="CHEBI:65314"/>
        <dbReference type="ChEBI" id="CHEBI:65315"/>
    </reaction>
</comment>
<keyword evidence="9" id="KW-1185">Reference proteome</keyword>
<evidence type="ECO:0000256" key="3">
    <source>
        <dbReference type="ARBA" id="ARBA00012787"/>
    </source>
</evidence>
<evidence type="ECO:0000313" key="9">
    <source>
        <dbReference type="Proteomes" id="UP000799421"/>
    </source>
</evidence>
<dbReference type="GO" id="GO:1990481">
    <property type="term" value="P:mRNA pseudouridine synthesis"/>
    <property type="evidence" value="ECO:0007669"/>
    <property type="project" value="TreeGrafter"/>
</dbReference>